<dbReference type="SUPFAM" id="SSF56601">
    <property type="entry name" value="beta-lactamase/transpeptidase-like"/>
    <property type="match status" value="1"/>
</dbReference>
<dbReference type="Pfam" id="PF00144">
    <property type="entry name" value="Beta-lactamase"/>
    <property type="match status" value="1"/>
</dbReference>
<dbReference type="STRING" id="211114.SAMN04489726_5470"/>
<organism evidence="4 5">
    <name type="scientific">Allokutzneria albata</name>
    <name type="common">Kibdelosporangium albatum</name>
    <dbReference type="NCBI Taxonomy" id="211114"/>
    <lineage>
        <taxon>Bacteria</taxon>
        <taxon>Bacillati</taxon>
        <taxon>Actinomycetota</taxon>
        <taxon>Actinomycetes</taxon>
        <taxon>Pseudonocardiales</taxon>
        <taxon>Pseudonocardiaceae</taxon>
        <taxon>Allokutzneria</taxon>
    </lineage>
</organism>
<dbReference type="EMBL" id="LT629701">
    <property type="protein sequence ID" value="SDN20006.1"/>
    <property type="molecule type" value="Genomic_DNA"/>
</dbReference>
<dbReference type="PANTHER" id="PTHR46825:SF7">
    <property type="entry name" value="D-ALANYL-D-ALANINE CARBOXYPEPTIDASE"/>
    <property type="match status" value="1"/>
</dbReference>
<dbReference type="GO" id="GO:0004180">
    <property type="term" value="F:carboxypeptidase activity"/>
    <property type="evidence" value="ECO:0007669"/>
    <property type="project" value="UniProtKB-KW"/>
</dbReference>
<evidence type="ECO:0000313" key="5">
    <source>
        <dbReference type="Proteomes" id="UP000183376"/>
    </source>
</evidence>
<evidence type="ECO:0000256" key="2">
    <source>
        <dbReference type="SAM" id="SignalP"/>
    </source>
</evidence>
<feature type="region of interest" description="Disordered" evidence="1">
    <location>
        <begin position="138"/>
        <end position="157"/>
    </location>
</feature>
<dbReference type="InterPro" id="IPR050491">
    <property type="entry name" value="AmpC-like"/>
</dbReference>
<protein>
    <submittedName>
        <fullName evidence="4">D-alanyl-D-alanine carboxypeptidase</fullName>
    </submittedName>
</protein>
<feature type="chain" id="PRO_5009246650" evidence="2">
    <location>
        <begin position="30"/>
        <end position="374"/>
    </location>
</feature>
<dbReference type="Proteomes" id="UP000183376">
    <property type="component" value="Chromosome I"/>
</dbReference>
<dbReference type="PANTHER" id="PTHR46825">
    <property type="entry name" value="D-ALANYL-D-ALANINE-CARBOXYPEPTIDASE/ENDOPEPTIDASE AMPH"/>
    <property type="match status" value="1"/>
</dbReference>
<dbReference type="InterPro" id="IPR001466">
    <property type="entry name" value="Beta-lactam-related"/>
</dbReference>
<accession>A0A1G9ZHD6</accession>
<evidence type="ECO:0000259" key="3">
    <source>
        <dbReference type="Pfam" id="PF00144"/>
    </source>
</evidence>
<evidence type="ECO:0000256" key="1">
    <source>
        <dbReference type="SAM" id="MobiDB-lite"/>
    </source>
</evidence>
<sequence>MMVRQTGKRRMALVLAATAVLGVPGIAQAGQADTQELLNRYLTHAGPGAAVLAGNTSTSWSVHSGTAVVNTNQPIRRTDRFRIASQTKTFTAAVVLQLVDEGKVALDTAIERYLPGVVTGNGHDGNRVTVRHLLQHTSGIPENQSGPKPKPNPDGTYSLRELVRDGLSRPAVAPPGTRFEYSNTNFQIAGMLIEKISGQSAGDAITDRIIRRLGLTDTRVPKAGDRQLGTPYVHGYAGRRVGPLFFWTDNTTSLEPSLLSTAGDVVSTQTDMTAFARALADGKVVSSSALAEMRKTVPVPGAKAGDSDSYGLGLQHLTLSCGGHAWGHAGDTNGYSSLTMATEDGRYASLVTNTIVMNTTAPTRFAVIDSALCG</sequence>
<keyword evidence="4" id="KW-0121">Carboxypeptidase</keyword>
<evidence type="ECO:0000313" key="4">
    <source>
        <dbReference type="EMBL" id="SDN20006.1"/>
    </source>
</evidence>
<feature type="domain" description="Beta-lactamase-related" evidence="3">
    <location>
        <begin position="43"/>
        <end position="365"/>
    </location>
</feature>
<feature type="signal peptide" evidence="2">
    <location>
        <begin position="1"/>
        <end position="29"/>
    </location>
</feature>
<keyword evidence="5" id="KW-1185">Reference proteome</keyword>
<keyword evidence="2" id="KW-0732">Signal</keyword>
<reference evidence="4 5" key="1">
    <citation type="submission" date="2016-10" db="EMBL/GenBank/DDBJ databases">
        <authorList>
            <person name="de Groot N.N."/>
        </authorList>
    </citation>
    <scope>NUCLEOTIDE SEQUENCE [LARGE SCALE GENOMIC DNA]</scope>
    <source>
        <strain evidence="4 5">DSM 44149</strain>
    </source>
</reference>
<keyword evidence="4" id="KW-0378">Hydrolase</keyword>
<proteinExistence type="predicted"/>
<dbReference type="AlphaFoldDB" id="A0A1G9ZHD6"/>
<keyword evidence="4" id="KW-0645">Protease</keyword>
<dbReference type="InterPro" id="IPR012338">
    <property type="entry name" value="Beta-lactam/transpept-like"/>
</dbReference>
<dbReference type="Gene3D" id="3.40.710.10">
    <property type="entry name" value="DD-peptidase/beta-lactamase superfamily"/>
    <property type="match status" value="1"/>
</dbReference>
<name>A0A1G9ZHD6_ALLAB</name>
<gene>
    <name evidence="4" type="ORF">SAMN04489726_5470</name>
</gene>
<dbReference type="eggNOG" id="COG1680">
    <property type="taxonomic scope" value="Bacteria"/>
</dbReference>